<protein>
    <submittedName>
        <fullName evidence="2">Uncharacterized protein</fullName>
    </submittedName>
</protein>
<dbReference type="EMBL" id="AZIL01002104">
    <property type="protein sequence ID" value="EWM22733.1"/>
    <property type="molecule type" value="Genomic_DNA"/>
</dbReference>
<name>W7TGT6_9STRA</name>
<dbReference type="AlphaFoldDB" id="W7TGT6"/>
<sequence>MTAGLLFRVSYPTAVQPPLSNTHDSHIYLHPFPPPPPPTLCPPRGPSMAFIAVPSTAGAATEDIWPQGPREGGGRPKRLRRRRKKREKRSLPGGVCKSWRRSQRRKACITCRSMPGTSLRRTPLRDSTCN</sequence>
<evidence type="ECO:0000256" key="1">
    <source>
        <dbReference type="SAM" id="MobiDB-lite"/>
    </source>
</evidence>
<organism evidence="2 3">
    <name type="scientific">Nannochloropsis gaditana</name>
    <dbReference type="NCBI Taxonomy" id="72520"/>
    <lineage>
        <taxon>Eukaryota</taxon>
        <taxon>Sar</taxon>
        <taxon>Stramenopiles</taxon>
        <taxon>Ochrophyta</taxon>
        <taxon>Eustigmatophyceae</taxon>
        <taxon>Eustigmatales</taxon>
        <taxon>Monodopsidaceae</taxon>
        <taxon>Nannochloropsis</taxon>
    </lineage>
</organism>
<dbReference type="Proteomes" id="UP000019335">
    <property type="component" value="Unassembled WGS sequence"/>
</dbReference>
<proteinExistence type="predicted"/>
<keyword evidence="3" id="KW-1185">Reference proteome</keyword>
<feature type="region of interest" description="Disordered" evidence="1">
    <location>
        <begin position="58"/>
        <end position="98"/>
    </location>
</feature>
<accession>W7TGT6</accession>
<feature type="compositionally biased region" description="Basic residues" evidence="1">
    <location>
        <begin position="75"/>
        <end position="88"/>
    </location>
</feature>
<comment type="caution">
    <text evidence="2">The sequence shown here is derived from an EMBL/GenBank/DDBJ whole genome shotgun (WGS) entry which is preliminary data.</text>
</comment>
<gene>
    <name evidence="2" type="ORF">Naga_100209g1</name>
</gene>
<evidence type="ECO:0000313" key="3">
    <source>
        <dbReference type="Proteomes" id="UP000019335"/>
    </source>
</evidence>
<reference evidence="2 3" key="1">
    <citation type="journal article" date="2014" name="Mol. Plant">
        <title>Chromosome Scale Genome Assembly and Transcriptome Profiling of Nannochloropsis gaditana in Nitrogen Depletion.</title>
        <authorList>
            <person name="Corteggiani Carpinelli E."/>
            <person name="Telatin A."/>
            <person name="Vitulo N."/>
            <person name="Forcato C."/>
            <person name="D'Angelo M."/>
            <person name="Schiavon R."/>
            <person name="Vezzi A."/>
            <person name="Giacometti G.M."/>
            <person name="Morosinotto T."/>
            <person name="Valle G."/>
        </authorList>
    </citation>
    <scope>NUCLEOTIDE SEQUENCE [LARGE SCALE GENOMIC DNA]</scope>
    <source>
        <strain evidence="2 3">B-31</strain>
    </source>
</reference>
<evidence type="ECO:0000313" key="2">
    <source>
        <dbReference type="EMBL" id="EWM22733.1"/>
    </source>
</evidence>